<keyword evidence="2 5" id="KW-0812">Transmembrane</keyword>
<reference evidence="7" key="1">
    <citation type="submission" date="2025-08" db="UniProtKB">
        <authorList>
            <consortium name="RefSeq"/>
        </authorList>
    </citation>
    <scope>IDENTIFICATION</scope>
    <source>
        <strain evidence="7">15085-1641.00</strain>
        <tissue evidence="7">Whole body</tissue>
    </source>
</reference>
<feature type="transmembrane region" description="Helical" evidence="5">
    <location>
        <begin position="12"/>
        <end position="31"/>
    </location>
</feature>
<organism evidence="6 7">
    <name type="scientific">Drosophila hydei</name>
    <name type="common">Fruit fly</name>
    <dbReference type="NCBI Taxonomy" id="7224"/>
    <lineage>
        <taxon>Eukaryota</taxon>
        <taxon>Metazoa</taxon>
        <taxon>Ecdysozoa</taxon>
        <taxon>Arthropoda</taxon>
        <taxon>Hexapoda</taxon>
        <taxon>Insecta</taxon>
        <taxon>Pterygota</taxon>
        <taxon>Neoptera</taxon>
        <taxon>Endopterygota</taxon>
        <taxon>Diptera</taxon>
        <taxon>Brachycera</taxon>
        <taxon>Muscomorpha</taxon>
        <taxon>Ephydroidea</taxon>
        <taxon>Drosophilidae</taxon>
        <taxon>Drosophila</taxon>
    </lineage>
</organism>
<keyword evidence="3 5" id="KW-1133">Transmembrane helix</keyword>
<evidence type="ECO:0000313" key="6">
    <source>
        <dbReference type="Proteomes" id="UP000504633"/>
    </source>
</evidence>
<dbReference type="CDD" id="cd03127">
    <property type="entry name" value="tetraspanin_LEL"/>
    <property type="match status" value="1"/>
</dbReference>
<dbReference type="InterPro" id="IPR008952">
    <property type="entry name" value="Tetraspanin_EC2_sf"/>
</dbReference>
<feature type="transmembrane region" description="Helical" evidence="5">
    <location>
        <begin position="43"/>
        <end position="64"/>
    </location>
</feature>
<dbReference type="InterPro" id="IPR018499">
    <property type="entry name" value="Tetraspanin/Peripherin"/>
</dbReference>
<evidence type="ECO:0000256" key="2">
    <source>
        <dbReference type="ARBA" id="ARBA00022692"/>
    </source>
</evidence>
<dbReference type="RefSeq" id="XP_023162721.2">
    <property type="nucleotide sequence ID" value="XM_023306953.2"/>
</dbReference>
<dbReference type="GO" id="GO:0005886">
    <property type="term" value="C:plasma membrane"/>
    <property type="evidence" value="ECO:0007669"/>
    <property type="project" value="TreeGrafter"/>
</dbReference>
<protein>
    <submittedName>
        <fullName evidence="7">Protein late bloomer</fullName>
    </submittedName>
</protein>
<dbReference type="GeneID" id="111593886"/>
<keyword evidence="6" id="KW-1185">Reference proteome</keyword>
<dbReference type="PANTHER" id="PTHR19282:SF521">
    <property type="entry name" value="IP01817P-RELATED"/>
    <property type="match status" value="1"/>
</dbReference>
<dbReference type="Proteomes" id="UP000504633">
    <property type="component" value="Unplaced"/>
</dbReference>
<feature type="transmembrane region" description="Helical" evidence="5">
    <location>
        <begin position="174"/>
        <end position="199"/>
    </location>
</feature>
<dbReference type="OrthoDB" id="6361633at2759"/>
<dbReference type="PANTHER" id="PTHR19282">
    <property type="entry name" value="TETRASPANIN"/>
    <property type="match status" value="1"/>
</dbReference>
<dbReference type="Pfam" id="PF00335">
    <property type="entry name" value="Tetraspanin"/>
    <property type="match status" value="1"/>
</dbReference>
<keyword evidence="4 5" id="KW-0472">Membrane</keyword>
<evidence type="ECO:0000256" key="3">
    <source>
        <dbReference type="ARBA" id="ARBA00022989"/>
    </source>
</evidence>
<dbReference type="AlphaFoldDB" id="A0A6J1LE70"/>
<evidence type="ECO:0000256" key="5">
    <source>
        <dbReference type="SAM" id="Phobius"/>
    </source>
</evidence>
<gene>
    <name evidence="7" type="primary">LOC111593886</name>
</gene>
<sequence length="208" mass="23284">MGCTTTSVKIASIVLNVILAFLAVGAIGWIAFNADTESEEFVIAAYVACAIILLFAFVGIFAAIRESVCLTATSAVFLLLLAIPQIVSTFMFLHQAEVHSAQTTVELAWQANNMDGLQQKYECCGKSSAQDYIHLHQLIPPSCYENLDQLPKHMYLEGCIGKLQDRYESDKRRFIIVSWVLVAFELLCFVMAVFLAISFRNKQRRLQF</sequence>
<comment type="subcellular location">
    <subcellularLocation>
        <location evidence="1">Membrane</location>
        <topology evidence="1">Multi-pass membrane protein</topology>
    </subcellularLocation>
</comment>
<dbReference type="OMA" id="FELICCA"/>
<proteinExistence type="predicted"/>
<dbReference type="SUPFAM" id="SSF48652">
    <property type="entry name" value="Tetraspanin"/>
    <property type="match status" value="1"/>
</dbReference>
<evidence type="ECO:0000256" key="1">
    <source>
        <dbReference type="ARBA" id="ARBA00004141"/>
    </source>
</evidence>
<accession>A0A6J1LE70</accession>
<name>A0A6J1LE70_DROHY</name>
<dbReference type="KEGG" id="dhe:111593886"/>
<evidence type="ECO:0000313" key="7">
    <source>
        <dbReference type="RefSeq" id="XP_023162721.2"/>
    </source>
</evidence>
<dbReference type="Gene3D" id="1.10.1450.10">
    <property type="entry name" value="Tetraspanin"/>
    <property type="match status" value="1"/>
</dbReference>
<feature type="transmembrane region" description="Helical" evidence="5">
    <location>
        <begin position="76"/>
        <end position="93"/>
    </location>
</feature>
<evidence type="ECO:0000256" key="4">
    <source>
        <dbReference type="ARBA" id="ARBA00023136"/>
    </source>
</evidence>